<organism evidence="2 3">
    <name type="scientific">Cinnamomum micranthum f. kanehirae</name>
    <dbReference type="NCBI Taxonomy" id="337451"/>
    <lineage>
        <taxon>Eukaryota</taxon>
        <taxon>Viridiplantae</taxon>
        <taxon>Streptophyta</taxon>
        <taxon>Embryophyta</taxon>
        <taxon>Tracheophyta</taxon>
        <taxon>Spermatophyta</taxon>
        <taxon>Magnoliopsida</taxon>
        <taxon>Magnoliidae</taxon>
        <taxon>Laurales</taxon>
        <taxon>Lauraceae</taxon>
        <taxon>Cinnamomum</taxon>
    </lineage>
</organism>
<dbReference type="InterPro" id="IPR055357">
    <property type="entry name" value="LRR_At1g61320_AtMIF1"/>
</dbReference>
<dbReference type="Gene3D" id="3.80.10.10">
    <property type="entry name" value="Ribonuclease Inhibitor"/>
    <property type="match status" value="1"/>
</dbReference>
<dbReference type="InterPro" id="IPR032675">
    <property type="entry name" value="LRR_dom_sf"/>
</dbReference>
<evidence type="ECO:0000313" key="3">
    <source>
        <dbReference type="Proteomes" id="UP000283530"/>
    </source>
</evidence>
<proteinExistence type="predicted"/>
<dbReference type="EMBL" id="QPKB01000007">
    <property type="protein sequence ID" value="RWR88399.1"/>
    <property type="molecule type" value="Genomic_DNA"/>
</dbReference>
<dbReference type="InterPro" id="IPR036047">
    <property type="entry name" value="F-box-like_dom_sf"/>
</dbReference>
<dbReference type="OrthoDB" id="1939276at2759"/>
<dbReference type="Pfam" id="PF00646">
    <property type="entry name" value="F-box"/>
    <property type="match status" value="1"/>
</dbReference>
<dbReference type="SMART" id="SM00579">
    <property type="entry name" value="FBD"/>
    <property type="match status" value="1"/>
</dbReference>
<dbReference type="Proteomes" id="UP000283530">
    <property type="component" value="Unassembled WGS sequence"/>
</dbReference>
<keyword evidence="3" id="KW-1185">Reference proteome</keyword>
<reference evidence="2 3" key="1">
    <citation type="journal article" date="2019" name="Nat. Plants">
        <title>Stout camphor tree genome fills gaps in understanding of flowering plant genome evolution.</title>
        <authorList>
            <person name="Chaw S.M."/>
            <person name="Liu Y.C."/>
            <person name="Wu Y.W."/>
            <person name="Wang H.Y."/>
            <person name="Lin C.I."/>
            <person name="Wu C.S."/>
            <person name="Ke H.M."/>
            <person name="Chang L.Y."/>
            <person name="Hsu C.Y."/>
            <person name="Yang H.T."/>
            <person name="Sudianto E."/>
            <person name="Hsu M.H."/>
            <person name="Wu K.P."/>
            <person name="Wang L.N."/>
            <person name="Leebens-Mack J.H."/>
            <person name="Tsai I.J."/>
        </authorList>
    </citation>
    <scope>NUCLEOTIDE SEQUENCE [LARGE SCALE GENOMIC DNA]</scope>
    <source>
        <strain evidence="3">cv. Chaw 1501</strain>
        <tissue evidence="2">Young leaves</tissue>
    </source>
</reference>
<evidence type="ECO:0000313" key="2">
    <source>
        <dbReference type="EMBL" id="RWR88399.1"/>
    </source>
</evidence>
<dbReference type="AlphaFoldDB" id="A0A443PC93"/>
<dbReference type="PANTHER" id="PTHR31900:SF30">
    <property type="entry name" value="SUPERFAMILY PROTEIN, PUTATIVE-RELATED"/>
    <property type="match status" value="1"/>
</dbReference>
<dbReference type="SUPFAM" id="SSF81383">
    <property type="entry name" value="F-box domain"/>
    <property type="match status" value="1"/>
</dbReference>
<dbReference type="STRING" id="337451.A0A443PC93"/>
<dbReference type="Pfam" id="PF23622">
    <property type="entry name" value="LRR_At1g61320_AtMIF1"/>
    <property type="match status" value="1"/>
</dbReference>
<dbReference type="PANTHER" id="PTHR31900">
    <property type="entry name" value="F-BOX/RNI SUPERFAMILY PROTEIN-RELATED"/>
    <property type="match status" value="1"/>
</dbReference>
<dbReference type="PROSITE" id="PS50181">
    <property type="entry name" value="FBOX"/>
    <property type="match status" value="1"/>
</dbReference>
<protein>
    <submittedName>
        <fullName evidence="2">Putative F-box protein</fullName>
    </submittedName>
</protein>
<evidence type="ECO:0000259" key="1">
    <source>
        <dbReference type="PROSITE" id="PS50181"/>
    </source>
</evidence>
<accession>A0A443PC93</accession>
<sequence>MVEAVSFLAPESDTGGIKRTKLFQESSLEDRERVQQRAFQEETKMEMILAERRSKVDRLTSLPDHLIHHILSFLDIKHVVLTAVLSRKWRALSASVPNLHFHSPANSDFEDCDFDFIRLVDRALLFNSAPKINKFQLSFTYHKNYVSHVDAWIRFSISKGVQELDLDFTTTNGRIGYKLRSWVLNCETLTRLKMRGCGFGVYNIENYVNFTRLTSLSISHDYDNVYIDVLQDLLKGCPLLEDLVLVAVQFCRGFLLYKRPCLSSLQLKRLTIKAALYSMIDIVAPNLQMLKISARFVDKCSFEDMPFLEEAHLDISCFSIPTANVPYEDFSFQNLGKARVLSLSSTCIQVMPMPTFKDLQFYFKTKVLTLRTGVKKYEISGIANLLWSSPHLENLIIDLVPSKCIYEDEHCLLKDDFDEREYWESLTAIFPCLVHHLKTIKIIGFMGGGSLDSSIKVTSFHEKDEQIKLVRFLLKNAMVLEKMVIHVSSRPEFVKVDKWPEILLGVAQKLVAFPRASAHAEVIFSYK</sequence>
<dbReference type="InterPro" id="IPR050232">
    <property type="entry name" value="FBL13/AtMIF1-like"/>
</dbReference>
<dbReference type="SUPFAM" id="SSF52047">
    <property type="entry name" value="RNI-like"/>
    <property type="match status" value="1"/>
</dbReference>
<comment type="caution">
    <text evidence="2">The sequence shown here is derived from an EMBL/GenBank/DDBJ whole genome shotgun (WGS) entry which is preliminary data.</text>
</comment>
<name>A0A443PC93_9MAGN</name>
<dbReference type="InterPro" id="IPR001810">
    <property type="entry name" value="F-box_dom"/>
</dbReference>
<gene>
    <name evidence="2" type="ORF">CKAN_01740700</name>
</gene>
<feature type="domain" description="F-box" evidence="1">
    <location>
        <begin position="56"/>
        <end position="104"/>
    </location>
</feature>
<dbReference type="SMART" id="SM00256">
    <property type="entry name" value="FBOX"/>
    <property type="match status" value="1"/>
</dbReference>
<dbReference type="InterPro" id="IPR006566">
    <property type="entry name" value="FBD"/>
</dbReference>
<dbReference type="Gene3D" id="1.20.1280.50">
    <property type="match status" value="1"/>
</dbReference>